<reference evidence="1" key="1">
    <citation type="journal article" date="2019" name="Sci. Rep.">
        <title>Draft genome of Tanacetum cinerariifolium, the natural source of mosquito coil.</title>
        <authorList>
            <person name="Yamashiro T."/>
            <person name="Shiraishi A."/>
            <person name="Satake H."/>
            <person name="Nakayama K."/>
        </authorList>
    </citation>
    <scope>NUCLEOTIDE SEQUENCE</scope>
</reference>
<protein>
    <submittedName>
        <fullName evidence="1">Gag-Pol polyprotein</fullName>
    </submittedName>
</protein>
<evidence type="ECO:0000313" key="1">
    <source>
        <dbReference type="EMBL" id="GEY49595.1"/>
    </source>
</evidence>
<dbReference type="EMBL" id="BKCJ010183421">
    <property type="protein sequence ID" value="GEY49595.1"/>
    <property type="molecule type" value="Genomic_DNA"/>
</dbReference>
<feature type="non-terminal residue" evidence="1">
    <location>
        <position position="1"/>
    </location>
</feature>
<proteinExistence type="predicted"/>
<dbReference type="AlphaFoldDB" id="A0A699HMN6"/>
<comment type="caution">
    <text evidence="1">The sequence shown here is derived from an EMBL/GenBank/DDBJ whole genome shotgun (WGS) entry which is preliminary data.</text>
</comment>
<gene>
    <name evidence="1" type="ORF">Tci_421569</name>
</gene>
<sequence>TLPMYGPIDSVYHNKELYVKANGREQEEYEYKEEVMELSKKKCEIVGQRLKDSVMRIRLLVHFTQVTGYLHHLMKVLRREVELSSHGLFMKSDDDDDEDRDEVSYGEATVTNHVTTVSTSLNEKLDLMANSMREIMLKLDYLATDVNRIKGGEGSSNSRFSRMSKLEFPKFSGEDVKGWMFKVKQFFTIDNVHEEDKLKISVYEEAIVKRFRPLNEDHMDELKNLSMFIAGLPASIELNVIMFRPKSLVDAFSLANLQEATNAVIKRRNTPILQIPKANSGFYANRNYPNVALEITHEEEDYELDISEFQEDELVNKSQELLESECYPEISLNDWCSYLQYNEDPIIESQEMSMSNTHQHSLADVGSEARPLMLERGSYIPWANHFRRYLSRKRENIKWVNKAIDEGPYEFRNFTPSITEAPRMEKEEDLRGDNLKHYEAEIKAMNLILISILNDIYNSVDACITAKAMWQRFKRLMRGTVAKKLEKSHDPLVLVAHTSSSSRTTTPYYVTHPSSVVDYDESNKEDSADFDGNTVFVPNDVPNFEEAESYTTALDPSNMHECHRELVPRLEGKNIIAVKWLWKNKSDAKNIVIRNESRLVAKGYKQEEDTDFEESFASFAHL</sequence>
<organism evidence="1">
    <name type="scientific">Tanacetum cinerariifolium</name>
    <name type="common">Dalmatian daisy</name>
    <name type="synonym">Chrysanthemum cinerariifolium</name>
    <dbReference type="NCBI Taxonomy" id="118510"/>
    <lineage>
        <taxon>Eukaryota</taxon>
        <taxon>Viridiplantae</taxon>
        <taxon>Streptophyta</taxon>
        <taxon>Embryophyta</taxon>
        <taxon>Tracheophyta</taxon>
        <taxon>Spermatophyta</taxon>
        <taxon>Magnoliopsida</taxon>
        <taxon>eudicotyledons</taxon>
        <taxon>Gunneridae</taxon>
        <taxon>Pentapetalae</taxon>
        <taxon>asterids</taxon>
        <taxon>campanulids</taxon>
        <taxon>Asterales</taxon>
        <taxon>Asteraceae</taxon>
        <taxon>Asteroideae</taxon>
        <taxon>Anthemideae</taxon>
        <taxon>Anthemidinae</taxon>
        <taxon>Tanacetum</taxon>
    </lineage>
</organism>
<name>A0A699HMN6_TANCI</name>
<accession>A0A699HMN6</accession>